<dbReference type="OrthoDB" id="8602200at2"/>
<proteinExistence type="predicted"/>
<dbReference type="Proteomes" id="UP000269923">
    <property type="component" value="Unassembled WGS sequence"/>
</dbReference>
<evidence type="ECO:0000313" key="1">
    <source>
        <dbReference type="EMBL" id="RRD90114.1"/>
    </source>
</evidence>
<protein>
    <submittedName>
        <fullName evidence="1">Uncharacterized protein</fullName>
    </submittedName>
</protein>
<dbReference type="RefSeq" id="WP_124794999.1">
    <property type="nucleotide sequence ID" value="NZ_RQYC01000008.1"/>
</dbReference>
<organism evidence="1 2">
    <name type="scientific">Conchiformibius steedae</name>
    <dbReference type="NCBI Taxonomy" id="153493"/>
    <lineage>
        <taxon>Bacteria</taxon>
        <taxon>Pseudomonadati</taxon>
        <taxon>Pseudomonadota</taxon>
        <taxon>Betaproteobacteria</taxon>
        <taxon>Neisseriales</taxon>
        <taxon>Neisseriaceae</taxon>
        <taxon>Conchiformibius</taxon>
    </lineage>
</organism>
<evidence type="ECO:0000313" key="2">
    <source>
        <dbReference type="Proteomes" id="UP000269923"/>
    </source>
</evidence>
<dbReference type="AlphaFoldDB" id="A0A3P2A3Z7"/>
<dbReference type="EMBL" id="RQYC01000008">
    <property type="protein sequence ID" value="RRD90114.1"/>
    <property type="molecule type" value="Genomic_DNA"/>
</dbReference>
<gene>
    <name evidence="1" type="ORF">EII21_06660</name>
</gene>
<name>A0A3P2A3Z7_9NEIS</name>
<accession>A0A3P2A3Z7</accession>
<keyword evidence="2" id="KW-1185">Reference proteome</keyword>
<comment type="caution">
    <text evidence="1">The sequence shown here is derived from an EMBL/GenBank/DDBJ whole genome shotgun (WGS) entry which is preliminary data.</text>
</comment>
<sequence>MGDWLGGLVNNPTTGQISHSKLWANIAAGVMTWQFVSGDAPEWQWWAYGGMVGGYGLAKRAIAAVQQVSETKQKE</sequence>
<reference evidence="1 2" key="1">
    <citation type="submission" date="2018-11" db="EMBL/GenBank/DDBJ databases">
        <title>Genomes From Bacteria Associated with the Canine Oral Cavity: a Test Case for Automated Genome-Based Taxonomic Assignment.</title>
        <authorList>
            <person name="Coil D.A."/>
            <person name="Jospin G."/>
            <person name="Darling A.E."/>
            <person name="Wallis C."/>
            <person name="Davis I.J."/>
            <person name="Harris S."/>
            <person name="Eisen J.A."/>
            <person name="Holcombe L.J."/>
            <person name="O'Flynn C."/>
        </authorList>
    </citation>
    <scope>NUCLEOTIDE SEQUENCE [LARGE SCALE GENOMIC DNA]</scope>
    <source>
        <strain evidence="1 2">COT-280</strain>
    </source>
</reference>